<protein>
    <submittedName>
        <fullName evidence="2">Uncharacterized protein</fullName>
    </submittedName>
</protein>
<evidence type="ECO:0000313" key="3">
    <source>
        <dbReference type="Proteomes" id="UP000002730"/>
    </source>
</evidence>
<dbReference type="EMBL" id="CP002160">
    <property type="protein sequence ID" value="ADL51137.1"/>
    <property type="molecule type" value="Genomic_DNA"/>
</dbReference>
<proteinExistence type="predicted"/>
<dbReference type="eggNOG" id="ENOG5033KR7">
    <property type="taxonomic scope" value="Bacteria"/>
</dbReference>
<dbReference type="Proteomes" id="UP000002730">
    <property type="component" value="Chromosome"/>
</dbReference>
<sequence length="292" mass="32338">MLKKIYSKPLSLLLIFMISFCSLSFSAETKAATTITGNNSFSTAANLGYWKYATSVPTVILPADQNEAYFSFTVNAGEKIYARCSYDTSYTGMTASLYNSSQWETGFGSIVDRNSSLPFICVRCDGTSNNQTFYLKVRRGYYTGDMYFSLSFYDRIKTGYSTFTFPRTASNPGNIGLNSAGVDSTELKLDLRSNTTVPQRAIVTAVTTSSTQSPSQGNVHHKLLNEASNTWYTSTVSSATKGTYNISETTNLPVVQVWHFKYNALATAKSTMTNVKLNVSYKYDVTDLFDYS</sequence>
<gene>
    <name evidence="2" type="ordered locus">Clocel_1384</name>
</gene>
<keyword evidence="1" id="KW-0732">Signal</keyword>
<dbReference type="KEGG" id="ccb:Clocel_1384"/>
<dbReference type="OrthoDB" id="2048831at2"/>
<keyword evidence="3" id="KW-1185">Reference proteome</keyword>
<feature type="chain" id="PRO_5039470217" evidence="1">
    <location>
        <begin position="28"/>
        <end position="292"/>
    </location>
</feature>
<accession>D9SVL3</accession>
<dbReference type="STRING" id="573061.Clocel_1384"/>
<dbReference type="RefSeq" id="WP_010076000.1">
    <property type="nucleotide sequence ID" value="NC_014393.1"/>
</dbReference>
<evidence type="ECO:0000256" key="1">
    <source>
        <dbReference type="SAM" id="SignalP"/>
    </source>
</evidence>
<reference evidence="2 3" key="1">
    <citation type="submission" date="2010-08" db="EMBL/GenBank/DDBJ databases">
        <title>Complete sequence of Clostridium cellulovorans 743B.</title>
        <authorList>
            <consortium name="US DOE Joint Genome Institute"/>
            <person name="Lucas S."/>
            <person name="Copeland A."/>
            <person name="Lapidus A."/>
            <person name="Cheng J.-F."/>
            <person name="Bruce D."/>
            <person name="Goodwin L."/>
            <person name="Pitluck S."/>
            <person name="Chertkov O."/>
            <person name="Detter J.C."/>
            <person name="Han C."/>
            <person name="Tapia R."/>
            <person name="Land M."/>
            <person name="Hauser L."/>
            <person name="Chang Y.-J."/>
            <person name="Jeffries C."/>
            <person name="Kyrpides N."/>
            <person name="Ivanova N."/>
            <person name="Mikhailova N."/>
            <person name="Hemme C.L."/>
            <person name="Woyke T."/>
        </authorList>
    </citation>
    <scope>NUCLEOTIDE SEQUENCE [LARGE SCALE GENOMIC DNA]</scope>
    <source>
        <strain evidence="3">ATCC 35296 / DSM 3052 / OCM 3 / 743B</strain>
    </source>
</reference>
<dbReference type="AlphaFoldDB" id="D9SVL3"/>
<dbReference type="HOGENOM" id="CLU_975414_0_0_9"/>
<evidence type="ECO:0000313" key="2">
    <source>
        <dbReference type="EMBL" id="ADL51137.1"/>
    </source>
</evidence>
<organism evidence="2 3">
    <name type="scientific">Clostridium cellulovorans (strain ATCC 35296 / DSM 3052 / OCM 3 / 743B)</name>
    <dbReference type="NCBI Taxonomy" id="573061"/>
    <lineage>
        <taxon>Bacteria</taxon>
        <taxon>Bacillati</taxon>
        <taxon>Bacillota</taxon>
        <taxon>Clostridia</taxon>
        <taxon>Eubacteriales</taxon>
        <taxon>Clostridiaceae</taxon>
        <taxon>Clostridium</taxon>
    </lineage>
</organism>
<feature type="signal peptide" evidence="1">
    <location>
        <begin position="1"/>
        <end position="27"/>
    </location>
</feature>
<name>D9SVL3_CLOC7</name>